<keyword evidence="9" id="KW-0274">FAD</keyword>
<evidence type="ECO:0000256" key="4">
    <source>
        <dbReference type="ARBA" id="ARBA00013145"/>
    </source>
</evidence>
<keyword evidence="19" id="KW-1185">Reference proteome</keyword>
<dbReference type="SUPFAM" id="SSF52467">
    <property type="entry name" value="DHS-like NAD/FAD-binding domain"/>
    <property type="match status" value="1"/>
</dbReference>
<evidence type="ECO:0000256" key="7">
    <source>
        <dbReference type="ARBA" id="ARBA00022679"/>
    </source>
</evidence>
<dbReference type="CDD" id="cd02015">
    <property type="entry name" value="TPP_AHAS"/>
    <property type="match status" value="1"/>
</dbReference>
<dbReference type="GO" id="GO:0003984">
    <property type="term" value="F:acetolactate synthase activity"/>
    <property type="evidence" value="ECO:0007669"/>
    <property type="project" value="UniProtKB-EC"/>
</dbReference>
<evidence type="ECO:0000256" key="10">
    <source>
        <dbReference type="ARBA" id="ARBA00022842"/>
    </source>
</evidence>
<dbReference type="InterPro" id="IPR012000">
    <property type="entry name" value="Thiamin_PyroP_enz_cen_dom"/>
</dbReference>
<sequence length="573" mass="63728">MELLSGAEMLIRSLKDQGVEYIYGYPGGAALHIYDALFRQDDVKHILVRHEQAATHMADGYARATGEPGVVLVTSGPGATNTITGIATASMDSIPMVVLCGQVASHLIGEDAFQETDMIGVSRPIVKHNMTVRHPSEIPQLVKKAFYLAKSGRPGPVVIDIPKDMTAPNGRFEYEYPEKVSMRSYNPAVRGHAGQIRRAVDMMMNARRPVIYAGGGVVLGKASQQLTDLAHELGFPVTNTIMGLGGFPATDPQSLGWLGMHGSYESNMAMHHSDLILAIGARFDDRVTNATDKFCPGARIVHVDIDPASISKTVQADVPIVGPVDSVLEEMRSLVRESEEQPDQEALGAWWKQIREWGQYRSRYHYEQNGDNIMPQEAIQALYRVTKGDAYVTSDVGQHQMFAAQFYPFDKPNRWINSGGLGTMGFGFPAAMGIKLHMPEQEVVCVTGEGSIQMNIQELSTCKQYHLPVKIINLNNQALGMVKQWQDMNYESRYAHSYMESLPNFEKLFEAYGHVAFTVTRREDLEPVLEKAFAMKDQLVFVDIYVDPYEHVYPMQVAGGSMKDMWLSKTERV</sequence>
<keyword evidence="10 14" id="KW-0460">Magnesium</keyword>
<evidence type="ECO:0000256" key="6">
    <source>
        <dbReference type="ARBA" id="ARBA00022630"/>
    </source>
</evidence>
<comment type="similarity">
    <text evidence="3 14">Belongs to the TPP enzyme family.</text>
</comment>
<dbReference type="InterPro" id="IPR011766">
    <property type="entry name" value="TPP_enzyme_TPP-bd"/>
</dbReference>
<dbReference type="Pfam" id="PF02776">
    <property type="entry name" value="TPP_enzyme_N"/>
    <property type="match status" value="1"/>
</dbReference>
<dbReference type="InterPro" id="IPR012001">
    <property type="entry name" value="Thiamin_PyroP_enz_TPP-bd_dom"/>
</dbReference>
<dbReference type="FunFam" id="3.40.50.970:FF:000016">
    <property type="entry name" value="Acetolactate synthase"/>
    <property type="match status" value="1"/>
</dbReference>
<dbReference type="EMBL" id="NSKD01000006">
    <property type="protein sequence ID" value="PAU79583.1"/>
    <property type="molecule type" value="Genomic_DNA"/>
</dbReference>
<dbReference type="Pfam" id="PF00205">
    <property type="entry name" value="TPP_enzyme_M"/>
    <property type="match status" value="1"/>
</dbReference>
<dbReference type="GO" id="GO:0030976">
    <property type="term" value="F:thiamine pyrophosphate binding"/>
    <property type="evidence" value="ECO:0007669"/>
    <property type="project" value="UniProtKB-UniRule"/>
</dbReference>
<evidence type="ECO:0000259" key="16">
    <source>
        <dbReference type="Pfam" id="PF02775"/>
    </source>
</evidence>
<keyword evidence="5 14" id="KW-0028">Amino-acid biosynthesis</keyword>
<keyword evidence="6" id="KW-0285">Flavoprotein</keyword>
<organism evidence="18 19">
    <name type="scientific">Halovibrio salipaludis</name>
    <dbReference type="NCBI Taxonomy" id="2032626"/>
    <lineage>
        <taxon>Bacteria</taxon>
        <taxon>Pseudomonadati</taxon>
        <taxon>Pseudomonadota</taxon>
        <taxon>Gammaproteobacteria</taxon>
        <taxon>Oceanospirillales</taxon>
        <taxon>Halomonadaceae</taxon>
        <taxon>Halovibrio</taxon>
    </lineage>
</organism>
<keyword evidence="12 14" id="KW-0100">Branched-chain amino acid biosynthesis</keyword>
<dbReference type="PANTHER" id="PTHR18968">
    <property type="entry name" value="THIAMINE PYROPHOSPHATE ENZYMES"/>
    <property type="match status" value="1"/>
</dbReference>
<dbReference type="GO" id="GO:0005948">
    <property type="term" value="C:acetolactate synthase complex"/>
    <property type="evidence" value="ECO:0007669"/>
    <property type="project" value="TreeGrafter"/>
</dbReference>
<dbReference type="AlphaFoldDB" id="A0A2A2F4W7"/>
<dbReference type="GO" id="GO:0000287">
    <property type="term" value="F:magnesium ion binding"/>
    <property type="evidence" value="ECO:0007669"/>
    <property type="project" value="UniProtKB-UniRule"/>
</dbReference>
<comment type="cofactor">
    <cofactor evidence="14">
        <name>thiamine diphosphate</name>
        <dbReference type="ChEBI" id="CHEBI:58937"/>
    </cofactor>
    <text evidence="14">Binds 1 thiamine pyrophosphate per subunit.</text>
</comment>
<evidence type="ECO:0000256" key="8">
    <source>
        <dbReference type="ARBA" id="ARBA00022723"/>
    </source>
</evidence>
<dbReference type="NCBIfam" id="TIGR00118">
    <property type="entry name" value="acolac_lg"/>
    <property type="match status" value="1"/>
</dbReference>
<proteinExistence type="inferred from homology"/>
<evidence type="ECO:0000256" key="12">
    <source>
        <dbReference type="ARBA" id="ARBA00023304"/>
    </source>
</evidence>
<feature type="domain" description="Thiamine pyrophosphate enzyme N-terminal TPP-binding" evidence="17">
    <location>
        <begin position="5"/>
        <end position="117"/>
    </location>
</feature>
<dbReference type="GO" id="GO:0009099">
    <property type="term" value="P:L-valine biosynthetic process"/>
    <property type="evidence" value="ECO:0007669"/>
    <property type="project" value="UniProtKB-UniPathway"/>
</dbReference>
<dbReference type="EC" id="2.2.1.6" evidence="4 14"/>
<comment type="caution">
    <text evidence="18">The sequence shown here is derived from an EMBL/GenBank/DDBJ whole genome shotgun (WGS) entry which is preliminary data.</text>
</comment>
<comment type="catalytic activity">
    <reaction evidence="13 14">
        <text>2 pyruvate + H(+) = (2S)-2-acetolactate + CO2</text>
        <dbReference type="Rhea" id="RHEA:25249"/>
        <dbReference type="ChEBI" id="CHEBI:15361"/>
        <dbReference type="ChEBI" id="CHEBI:15378"/>
        <dbReference type="ChEBI" id="CHEBI:16526"/>
        <dbReference type="ChEBI" id="CHEBI:58476"/>
        <dbReference type="EC" id="2.2.1.6"/>
    </reaction>
</comment>
<dbReference type="RefSeq" id="WP_095618041.1">
    <property type="nucleotide sequence ID" value="NZ_NSKD01000006.1"/>
</dbReference>
<evidence type="ECO:0000259" key="15">
    <source>
        <dbReference type="Pfam" id="PF00205"/>
    </source>
</evidence>
<evidence type="ECO:0000256" key="11">
    <source>
        <dbReference type="ARBA" id="ARBA00023052"/>
    </source>
</evidence>
<dbReference type="InterPro" id="IPR029061">
    <property type="entry name" value="THDP-binding"/>
</dbReference>
<dbReference type="InterPro" id="IPR012846">
    <property type="entry name" value="Acetolactate_synth_lsu"/>
</dbReference>
<dbReference type="FunFam" id="3.40.50.970:FF:000007">
    <property type="entry name" value="Acetolactate synthase"/>
    <property type="match status" value="1"/>
</dbReference>
<evidence type="ECO:0000256" key="3">
    <source>
        <dbReference type="ARBA" id="ARBA00007812"/>
    </source>
</evidence>
<dbReference type="OrthoDB" id="9785953at2"/>
<dbReference type="NCBIfam" id="NF005058">
    <property type="entry name" value="PRK06466.1"/>
    <property type="match status" value="1"/>
</dbReference>
<evidence type="ECO:0000256" key="13">
    <source>
        <dbReference type="ARBA" id="ARBA00048670"/>
    </source>
</evidence>
<evidence type="ECO:0000313" key="18">
    <source>
        <dbReference type="EMBL" id="PAU79583.1"/>
    </source>
</evidence>
<dbReference type="CDD" id="cd07035">
    <property type="entry name" value="TPP_PYR_POX_like"/>
    <property type="match status" value="1"/>
</dbReference>
<evidence type="ECO:0000256" key="2">
    <source>
        <dbReference type="ARBA" id="ARBA00005025"/>
    </source>
</evidence>
<dbReference type="UniPathway" id="UPA00049">
    <property type="reaction ID" value="UER00059"/>
</dbReference>
<evidence type="ECO:0000256" key="5">
    <source>
        <dbReference type="ARBA" id="ARBA00022605"/>
    </source>
</evidence>
<evidence type="ECO:0000256" key="1">
    <source>
        <dbReference type="ARBA" id="ARBA00004974"/>
    </source>
</evidence>
<evidence type="ECO:0000259" key="17">
    <source>
        <dbReference type="Pfam" id="PF02776"/>
    </source>
</evidence>
<name>A0A2A2F4W7_9GAMM</name>
<keyword evidence="11 14" id="KW-0786">Thiamine pyrophosphate</keyword>
<dbReference type="InterPro" id="IPR045229">
    <property type="entry name" value="TPP_enz"/>
</dbReference>
<dbReference type="FunFam" id="3.40.50.1220:FF:000008">
    <property type="entry name" value="Acetolactate synthase"/>
    <property type="match status" value="1"/>
</dbReference>
<comment type="pathway">
    <text evidence="2 14">Amino-acid biosynthesis; L-valine biosynthesis; L-valine from pyruvate: step 1/4.</text>
</comment>
<dbReference type="Proteomes" id="UP000218896">
    <property type="component" value="Unassembled WGS sequence"/>
</dbReference>
<dbReference type="Pfam" id="PF02775">
    <property type="entry name" value="TPP_enzyme_C"/>
    <property type="match status" value="1"/>
</dbReference>
<dbReference type="InterPro" id="IPR039368">
    <property type="entry name" value="AHAS_TPP"/>
</dbReference>
<gene>
    <name evidence="18" type="ORF">CK501_12280</name>
</gene>
<reference evidence="18 19" key="1">
    <citation type="submission" date="2017-08" db="EMBL/GenBank/DDBJ databases">
        <title>Halovibrio sewagensis sp. nov., isolated from wastewater of high salinity.</title>
        <authorList>
            <person name="Dong X."/>
            <person name="Zhang G."/>
        </authorList>
    </citation>
    <scope>NUCLEOTIDE SEQUENCE [LARGE SCALE GENOMIC DNA]</scope>
    <source>
        <strain evidence="18 19">YL5-2</strain>
    </source>
</reference>
<protein>
    <recommendedName>
        <fullName evidence="4 14">Acetolactate synthase</fullName>
        <ecNumber evidence="4 14">2.2.1.6</ecNumber>
    </recommendedName>
</protein>
<dbReference type="Gene3D" id="3.40.50.1220">
    <property type="entry name" value="TPP-binding domain"/>
    <property type="match status" value="1"/>
</dbReference>
<comment type="pathway">
    <text evidence="1 14">Amino-acid biosynthesis; L-isoleucine biosynthesis; L-isoleucine from 2-oxobutanoate: step 1/4.</text>
</comment>
<comment type="cofactor">
    <cofactor evidence="14">
        <name>Mg(2+)</name>
        <dbReference type="ChEBI" id="CHEBI:18420"/>
    </cofactor>
    <text evidence="14">Binds 1 Mg(2+) ion per subunit.</text>
</comment>
<keyword evidence="7 14" id="KW-0808">Transferase</keyword>
<dbReference type="Gene3D" id="3.40.50.970">
    <property type="match status" value="2"/>
</dbReference>
<dbReference type="GO" id="GO:0009097">
    <property type="term" value="P:isoleucine biosynthetic process"/>
    <property type="evidence" value="ECO:0007669"/>
    <property type="project" value="UniProtKB-UniPathway"/>
</dbReference>
<dbReference type="UniPathway" id="UPA00047">
    <property type="reaction ID" value="UER00055"/>
</dbReference>
<feature type="domain" description="Thiamine pyrophosphate enzyme central" evidence="15">
    <location>
        <begin position="196"/>
        <end position="330"/>
    </location>
</feature>
<accession>A0A2A2F4W7</accession>
<feature type="domain" description="Thiamine pyrophosphate enzyme TPP-binding" evidence="16">
    <location>
        <begin position="395"/>
        <end position="544"/>
    </location>
</feature>
<evidence type="ECO:0000313" key="19">
    <source>
        <dbReference type="Proteomes" id="UP000218896"/>
    </source>
</evidence>
<dbReference type="SUPFAM" id="SSF52518">
    <property type="entry name" value="Thiamin diphosphate-binding fold (THDP-binding)"/>
    <property type="match status" value="2"/>
</dbReference>
<evidence type="ECO:0000256" key="14">
    <source>
        <dbReference type="RuleBase" id="RU003591"/>
    </source>
</evidence>
<evidence type="ECO:0000256" key="9">
    <source>
        <dbReference type="ARBA" id="ARBA00022827"/>
    </source>
</evidence>
<keyword evidence="8 14" id="KW-0479">Metal-binding</keyword>
<dbReference type="InterPro" id="IPR029035">
    <property type="entry name" value="DHS-like_NAD/FAD-binding_dom"/>
</dbReference>
<dbReference type="PANTHER" id="PTHR18968:SF13">
    <property type="entry name" value="ACETOLACTATE SYNTHASE CATALYTIC SUBUNIT, MITOCHONDRIAL"/>
    <property type="match status" value="1"/>
</dbReference>
<dbReference type="GO" id="GO:0050660">
    <property type="term" value="F:flavin adenine dinucleotide binding"/>
    <property type="evidence" value="ECO:0007669"/>
    <property type="project" value="InterPro"/>
</dbReference>